<comment type="caution">
    <text evidence="10">The sequence shown here is derived from an EMBL/GenBank/DDBJ whole genome shotgun (WGS) entry which is preliminary data.</text>
</comment>
<evidence type="ECO:0000256" key="5">
    <source>
        <dbReference type="ARBA" id="ARBA00023253"/>
    </source>
</evidence>
<evidence type="ECO:0000256" key="4">
    <source>
        <dbReference type="ARBA" id="ARBA00022824"/>
    </source>
</evidence>
<gene>
    <name evidence="10" type="ORF">EMPS_05873</name>
</gene>
<dbReference type="PANTHER" id="PTHR13398:SF0">
    <property type="entry name" value="GDP-FUCOSE PROTEIN O-FUCOSYLTRANSFERASE 2"/>
    <property type="match status" value="1"/>
</dbReference>
<evidence type="ECO:0000256" key="1">
    <source>
        <dbReference type="ARBA" id="ARBA00004240"/>
    </source>
</evidence>
<reference evidence="10" key="2">
    <citation type="journal article" date="2022" name="Microbiol. Resour. Announc.">
        <title>Whole-Genome Sequence of Entomortierella parvispora E1425, a Mucoromycotan Fungus Associated with Burkholderiaceae-Related Endosymbiotic Bacteria.</title>
        <authorList>
            <person name="Herlambang A."/>
            <person name="Guo Y."/>
            <person name="Takashima Y."/>
            <person name="Narisawa K."/>
            <person name="Ohta H."/>
            <person name="Nishizawa T."/>
        </authorList>
    </citation>
    <scope>NUCLEOTIDE SEQUENCE</scope>
    <source>
        <strain evidence="10">E1425</strain>
    </source>
</reference>
<evidence type="ECO:0000256" key="3">
    <source>
        <dbReference type="ARBA" id="ARBA00022679"/>
    </source>
</evidence>
<dbReference type="AlphaFoldDB" id="A0A9P3HB77"/>
<organism evidence="10 11">
    <name type="scientific">Entomortierella parvispora</name>
    <dbReference type="NCBI Taxonomy" id="205924"/>
    <lineage>
        <taxon>Eukaryota</taxon>
        <taxon>Fungi</taxon>
        <taxon>Fungi incertae sedis</taxon>
        <taxon>Mucoromycota</taxon>
        <taxon>Mortierellomycotina</taxon>
        <taxon>Mortierellomycetes</taxon>
        <taxon>Mortierellales</taxon>
        <taxon>Mortierellaceae</taxon>
        <taxon>Entomortierella</taxon>
    </lineage>
</organism>
<keyword evidence="5" id="KW-0294">Fucose metabolism</keyword>
<comment type="pathway">
    <text evidence="2">Protein modification; protein glycosylation.</text>
</comment>
<dbReference type="GO" id="GO:0006004">
    <property type="term" value="P:fucose metabolic process"/>
    <property type="evidence" value="ECO:0007669"/>
    <property type="project" value="UniProtKB-KW"/>
</dbReference>
<evidence type="ECO:0000256" key="6">
    <source>
        <dbReference type="ARBA" id="ARBA00023277"/>
    </source>
</evidence>
<dbReference type="OrthoDB" id="423313at2759"/>
<dbReference type="Gene3D" id="3.40.50.11350">
    <property type="match status" value="1"/>
</dbReference>
<proteinExistence type="inferred from homology"/>
<name>A0A9P3HB77_9FUNG</name>
<feature type="compositionally biased region" description="Low complexity" evidence="9">
    <location>
        <begin position="41"/>
        <end position="50"/>
    </location>
</feature>
<sequence>MVQAMKRKVLTATLVLVTGTVLFHTSSYINLRGHQVELPPSSSSSSSSSSFLLHTPASPNHQLQGDDSHALLRNVQPLPPTSEPRVEISPNPRIQTPPEDQGINSKIDTVAGSTVSHEDVPKPVTHLDPSCRYLGFLSYAGLTNQFIALENAAYLALRLNRTLVIPPMTTNSHDNFNSNQPWSEVLNLTQFTELTGVPVLEWSQVRPLSPEQEAIGREQAQLGSRSFAPWNLLAEDLTCQVIYGFGDSESIHTTEKTFLRQFLFRPKFVRPPERDPKATVYDRLKIGAKDNLLLEDVVTMDDLVDRYKTFTESMLFLSHTFKLKDPLGRRSWDAVGQHLHFTEKIDEYATRLVKKRAPESGEDGKFIAVHIRRGDIWQKCRHLQHSESDPSLECMVPLGRYAEAIEKAQQWVIKNSSEESQEGGPNQHRRLPVLVTTDSTSKRDHDIMARLGWRRLNHDKYTTEEEIGIFGPVVIDAWILANAHVMVGTKVSTMTRVASRRQWSWHGREALYPRTSPSWAPPA</sequence>
<evidence type="ECO:0000313" key="10">
    <source>
        <dbReference type="EMBL" id="GJJ73515.1"/>
    </source>
</evidence>
<keyword evidence="11" id="KW-1185">Reference proteome</keyword>
<dbReference type="Pfam" id="PF10250">
    <property type="entry name" value="O-FucT"/>
    <property type="match status" value="1"/>
</dbReference>
<feature type="region of interest" description="Disordered" evidence="9">
    <location>
        <begin position="36"/>
        <end position="104"/>
    </location>
</feature>
<keyword evidence="6" id="KW-0119">Carbohydrate metabolism</keyword>
<dbReference type="EMBL" id="BQFW01000008">
    <property type="protein sequence ID" value="GJJ73515.1"/>
    <property type="molecule type" value="Genomic_DNA"/>
</dbReference>
<dbReference type="CDD" id="cd11296">
    <property type="entry name" value="O-FucT_like"/>
    <property type="match status" value="1"/>
</dbReference>
<dbReference type="InterPro" id="IPR019378">
    <property type="entry name" value="GDP-Fuc_O-FucTrfase"/>
</dbReference>
<accession>A0A9P3HB77</accession>
<reference evidence="10" key="1">
    <citation type="submission" date="2021-11" db="EMBL/GenBank/DDBJ databases">
        <authorList>
            <person name="Herlambang A."/>
            <person name="Guo Y."/>
            <person name="Takashima Y."/>
            <person name="Nishizawa T."/>
        </authorList>
    </citation>
    <scope>NUCLEOTIDE SEQUENCE</scope>
    <source>
        <strain evidence="10">E1425</strain>
    </source>
</reference>
<dbReference type="PANTHER" id="PTHR13398">
    <property type="entry name" value="GDP-FUCOSE PROTEIN O-FUCOSYLTRANSFERASE 2"/>
    <property type="match status" value="1"/>
</dbReference>
<evidence type="ECO:0000256" key="8">
    <source>
        <dbReference type="ARBA" id="ARBA00026232"/>
    </source>
</evidence>
<dbReference type="InterPro" id="IPR045130">
    <property type="entry name" value="OFUT2-like"/>
</dbReference>
<dbReference type="GO" id="GO:0005783">
    <property type="term" value="C:endoplasmic reticulum"/>
    <property type="evidence" value="ECO:0007669"/>
    <property type="project" value="UniProtKB-SubCell"/>
</dbReference>
<evidence type="ECO:0000256" key="7">
    <source>
        <dbReference type="ARBA" id="ARBA00025803"/>
    </source>
</evidence>
<dbReference type="GO" id="GO:0046922">
    <property type="term" value="F:peptide-O-fucosyltransferase activity"/>
    <property type="evidence" value="ECO:0007669"/>
    <property type="project" value="InterPro"/>
</dbReference>
<dbReference type="Proteomes" id="UP000827284">
    <property type="component" value="Unassembled WGS sequence"/>
</dbReference>
<evidence type="ECO:0000256" key="9">
    <source>
        <dbReference type="SAM" id="MobiDB-lite"/>
    </source>
</evidence>
<protein>
    <recommendedName>
        <fullName evidence="8">GDP-fucose protein O-fucosyltransferase 2</fullName>
    </recommendedName>
</protein>
<keyword evidence="4" id="KW-0256">Endoplasmic reticulum</keyword>
<comment type="similarity">
    <text evidence="7">Belongs to the glycosyltransferase 68 family.</text>
</comment>
<evidence type="ECO:0000256" key="2">
    <source>
        <dbReference type="ARBA" id="ARBA00004922"/>
    </source>
</evidence>
<evidence type="ECO:0000313" key="11">
    <source>
        <dbReference type="Proteomes" id="UP000827284"/>
    </source>
</evidence>
<keyword evidence="3" id="KW-0808">Transferase</keyword>
<comment type="subcellular location">
    <subcellularLocation>
        <location evidence="1">Endoplasmic reticulum</location>
    </subcellularLocation>
</comment>